<reference evidence="6 7" key="1">
    <citation type="submission" date="2023-03" db="EMBL/GenBank/DDBJ databases">
        <title>Fodinicurvata sp. CAU 1616 isolated from sea sendiment.</title>
        <authorList>
            <person name="Kim W."/>
        </authorList>
    </citation>
    <scope>NUCLEOTIDE SEQUENCE [LARGE SCALE GENOMIC DNA]</scope>
    <source>
        <strain evidence="6 7">CAU 1616</strain>
    </source>
</reference>
<dbReference type="InterPro" id="IPR009056">
    <property type="entry name" value="Cyt_c-like_dom"/>
</dbReference>
<dbReference type="InterPro" id="IPR036909">
    <property type="entry name" value="Cyt_c-like_dom_sf"/>
</dbReference>
<dbReference type="RefSeq" id="WP_275820538.1">
    <property type="nucleotide sequence ID" value="NZ_JARHUD010000002.1"/>
</dbReference>
<evidence type="ECO:0000313" key="6">
    <source>
        <dbReference type="EMBL" id="MDF2095277.1"/>
    </source>
</evidence>
<comment type="caution">
    <text evidence="6">The sequence shown here is derived from an EMBL/GenBank/DDBJ whole genome shotgun (WGS) entry which is preliminary data.</text>
</comment>
<dbReference type="Gene3D" id="1.10.760.10">
    <property type="entry name" value="Cytochrome c-like domain"/>
    <property type="match status" value="1"/>
</dbReference>
<accession>A0ABT5YK77</accession>
<organism evidence="6 7">
    <name type="scientific">Aquibaculum arenosum</name>
    <dbReference type="NCBI Taxonomy" id="3032591"/>
    <lineage>
        <taxon>Bacteria</taxon>
        <taxon>Pseudomonadati</taxon>
        <taxon>Pseudomonadota</taxon>
        <taxon>Alphaproteobacteria</taxon>
        <taxon>Rhodospirillales</taxon>
        <taxon>Rhodovibrionaceae</taxon>
        <taxon>Aquibaculum</taxon>
    </lineage>
</organism>
<name>A0ABT5YK77_9PROT</name>
<dbReference type="Proteomes" id="UP001215503">
    <property type="component" value="Unassembled WGS sequence"/>
</dbReference>
<dbReference type="PROSITE" id="PS51007">
    <property type="entry name" value="CYTC"/>
    <property type="match status" value="1"/>
</dbReference>
<protein>
    <submittedName>
        <fullName evidence="6">Cytochrome c</fullName>
    </submittedName>
</protein>
<proteinExistence type="predicted"/>
<keyword evidence="7" id="KW-1185">Reference proteome</keyword>
<sequence length="112" mass="11894">MNRTLFGLPALAATAVLFLAPLDGARAESDSTREQGRSLFTEQAEPPCALCHTLKDAGASGTIGPSLDVMQPESEIVMRAITQGIGPMMPYDDLSEEEKQILADYVAQVAGQ</sequence>
<keyword evidence="3 4" id="KW-0408">Iron</keyword>
<dbReference type="Pfam" id="PF13442">
    <property type="entry name" value="Cytochrome_CBB3"/>
    <property type="match status" value="1"/>
</dbReference>
<evidence type="ECO:0000256" key="1">
    <source>
        <dbReference type="ARBA" id="ARBA00022617"/>
    </source>
</evidence>
<evidence type="ECO:0000259" key="5">
    <source>
        <dbReference type="PROSITE" id="PS51007"/>
    </source>
</evidence>
<evidence type="ECO:0000313" key="7">
    <source>
        <dbReference type="Proteomes" id="UP001215503"/>
    </source>
</evidence>
<gene>
    <name evidence="6" type="ORF">P2G67_04735</name>
</gene>
<evidence type="ECO:0000256" key="4">
    <source>
        <dbReference type="PROSITE-ProRule" id="PRU00433"/>
    </source>
</evidence>
<feature type="domain" description="Cytochrome c" evidence="5">
    <location>
        <begin position="31"/>
        <end position="110"/>
    </location>
</feature>
<dbReference type="SUPFAM" id="SSF46626">
    <property type="entry name" value="Cytochrome c"/>
    <property type="match status" value="1"/>
</dbReference>
<keyword evidence="2 4" id="KW-0479">Metal-binding</keyword>
<evidence type="ECO:0000256" key="3">
    <source>
        <dbReference type="ARBA" id="ARBA00023004"/>
    </source>
</evidence>
<evidence type="ECO:0000256" key="2">
    <source>
        <dbReference type="ARBA" id="ARBA00022723"/>
    </source>
</evidence>
<keyword evidence="1 4" id="KW-0349">Heme</keyword>
<dbReference type="EMBL" id="JARHUD010000002">
    <property type="protein sequence ID" value="MDF2095277.1"/>
    <property type="molecule type" value="Genomic_DNA"/>
</dbReference>